<organism evidence="1 3">
    <name type="scientific">Flavobacterium hydatis</name>
    <name type="common">Cytophaga aquatilis</name>
    <dbReference type="NCBI Taxonomy" id="991"/>
    <lineage>
        <taxon>Bacteria</taxon>
        <taxon>Pseudomonadati</taxon>
        <taxon>Bacteroidota</taxon>
        <taxon>Flavobacteriia</taxon>
        <taxon>Flavobacteriales</taxon>
        <taxon>Flavobacteriaceae</taxon>
        <taxon>Flavobacterium</taxon>
    </lineage>
</organism>
<dbReference type="STRING" id="991.IW20_18180"/>
<evidence type="ECO:0000313" key="4">
    <source>
        <dbReference type="Proteomes" id="UP000198424"/>
    </source>
</evidence>
<comment type="caution">
    <text evidence="1">The sequence shown here is derived from an EMBL/GenBank/DDBJ whole genome shotgun (WGS) entry which is preliminary data.</text>
</comment>
<evidence type="ECO:0000313" key="1">
    <source>
        <dbReference type="EMBL" id="KFF13222.1"/>
    </source>
</evidence>
<proteinExistence type="predicted"/>
<evidence type="ECO:0000313" key="3">
    <source>
        <dbReference type="Proteomes" id="UP000028712"/>
    </source>
</evidence>
<name>A0A086A958_FLAHY</name>
<dbReference type="OrthoDB" id="495830at2"/>
<dbReference type="Proteomes" id="UP000028712">
    <property type="component" value="Unassembled WGS sequence"/>
</dbReference>
<reference evidence="2 4" key="2">
    <citation type="submission" date="2016-11" db="EMBL/GenBank/DDBJ databases">
        <title>Whole genomes of Flavobacteriaceae.</title>
        <authorList>
            <person name="Stine C."/>
            <person name="Li C."/>
            <person name="Tadesse D."/>
        </authorList>
    </citation>
    <scope>NUCLEOTIDE SEQUENCE [LARGE SCALE GENOMIC DNA]</scope>
    <source>
        <strain evidence="2 4">ATCC 29551</strain>
    </source>
</reference>
<dbReference type="AlphaFoldDB" id="A0A086A958"/>
<evidence type="ECO:0008006" key="5">
    <source>
        <dbReference type="Google" id="ProtNLM"/>
    </source>
</evidence>
<dbReference type="EMBL" id="JPRM01000029">
    <property type="protein sequence ID" value="KFF13222.1"/>
    <property type="molecule type" value="Genomic_DNA"/>
</dbReference>
<protein>
    <recommendedName>
        <fullName evidence="5">Membrane bound FAD containing D-sorbitol dehydrogenase</fullName>
    </recommendedName>
</protein>
<dbReference type="Proteomes" id="UP000198424">
    <property type="component" value="Unassembled WGS sequence"/>
</dbReference>
<sequence length="151" mass="16582">MEPISNSKLFLEASALLTGFSKTELKSTGMQESYYNTILKNIDKENIDYFFIDLNKLLTDPKQTAATIDHALATQFMPTSSYGNLAQSIILLWYTGNWGNDVVSSASYIQGLMWDAAHAHPPGAKQPGYGSWADLPLSVKQSTVKKASNGK</sequence>
<dbReference type="RefSeq" id="WP_035625358.1">
    <property type="nucleotide sequence ID" value="NZ_JBEWQG010000028.1"/>
</dbReference>
<gene>
    <name evidence="2" type="ORF">B0A62_10885</name>
    <name evidence="1" type="ORF">IW20_18180</name>
</gene>
<keyword evidence="4" id="KW-1185">Reference proteome</keyword>
<dbReference type="eggNOG" id="ENOG5032RR3">
    <property type="taxonomic scope" value="Bacteria"/>
</dbReference>
<dbReference type="EMBL" id="MUGY01000010">
    <property type="protein sequence ID" value="OXA94157.1"/>
    <property type="molecule type" value="Genomic_DNA"/>
</dbReference>
<evidence type="ECO:0000313" key="2">
    <source>
        <dbReference type="EMBL" id="OXA94157.1"/>
    </source>
</evidence>
<accession>A0A086A958</accession>
<reference evidence="1 3" key="1">
    <citation type="submission" date="2014-07" db="EMBL/GenBank/DDBJ databases">
        <title>Genome of Flavobacterium hydatis DSM 2063.</title>
        <authorList>
            <person name="Pipes S.E."/>
            <person name="Stropko S.J."/>
            <person name="Newman J.D."/>
        </authorList>
    </citation>
    <scope>NUCLEOTIDE SEQUENCE [LARGE SCALE GENOMIC DNA]</scope>
    <source>
        <strain evidence="1 3">DSM 2063</strain>
    </source>
</reference>